<dbReference type="InterPro" id="IPR023393">
    <property type="entry name" value="START-like_dom_sf"/>
</dbReference>
<proteinExistence type="predicted"/>
<evidence type="ECO:0000313" key="1">
    <source>
        <dbReference type="EMBL" id="CAB4932807.1"/>
    </source>
</evidence>
<accession>A0A6J7IRL2</accession>
<organism evidence="1">
    <name type="scientific">freshwater metagenome</name>
    <dbReference type="NCBI Taxonomy" id="449393"/>
    <lineage>
        <taxon>unclassified sequences</taxon>
        <taxon>metagenomes</taxon>
        <taxon>ecological metagenomes</taxon>
    </lineage>
</organism>
<name>A0A6J7IRL2_9ZZZZ</name>
<reference evidence="1" key="1">
    <citation type="submission" date="2020-05" db="EMBL/GenBank/DDBJ databases">
        <authorList>
            <person name="Chiriac C."/>
            <person name="Salcher M."/>
            <person name="Ghai R."/>
            <person name="Kavagutti S V."/>
        </authorList>
    </citation>
    <scope>NUCLEOTIDE SEQUENCE</scope>
</reference>
<protein>
    <submittedName>
        <fullName evidence="1">Unannotated protein</fullName>
    </submittedName>
</protein>
<dbReference type="SUPFAM" id="SSF55961">
    <property type="entry name" value="Bet v1-like"/>
    <property type="match status" value="1"/>
</dbReference>
<gene>
    <name evidence="1" type="ORF">UFOPK3774_00161</name>
</gene>
<dbReference type="InterPro" id="IPR019587">
    <property type="entry name" value="Polyketide_cyclase/dehydratase"/>
</dbReference>
<dbReference type="AlphaFoldDB" id="A0A6J7IRL2"/>
<dbReference type="EMBL" id="CAFBNG010000016">
    <property type="protein sequence ID" value="CAB4932807.1"/>
    <property type="molecule type" value="Genomic_DNA"/>
</dbReference>
<dbReference type="PANTHER" id="PTHR39683:SF4">
    <property type="entry name" value="COENZYME Q-BINDING PROTEIN COQ10 START DOMAIN-CONTAINING PROTEIN"/>
    <property type="match status" value="1"/>
</dbReference>
<dbReference type="Pfam" id="PF10604">
    <property type="entry name" value="Polyketide_cyc2"/>
    <property type="match status" value="1"/>
</dbReference>
<sequence length="158" mass="17123">MLPQPFFAVAFRAMSDKSRSTVTIDAAADAVFAALADVANYPTWSKAIKEASVKSSDSEGRPATVFMKIDAGVMKDRVTLDYDFSAAPGEISFTFNDADLLTDMAGKYSIKAIDADTTELSYELEVALSMPVPAMMRQKAEKATIDQALSELKAFLED</sequence>
<dbReference type="Gene3D" id="3.30.530.20">
    <property type="match status" value="1"/>
</dbReference>
<dbReference type="PANTHER" id="PTHR39683">
    <property type="entry name" value="CONSERVED PROTEIN TB16.3"/>
    <property type="match status" value="1"/>
</dbReference>